<dbReference type="Pfam" id="PF06280">
    <property type="entry name" value="fn3_5"/>
    <property type="match status" value="1"/>
</dbReference>
<evidence type="ECO:0000256" key="6">
    <source>
        <dbReference type="PIRSR" id="PIRSR615500-1"/>
    </source>
</evidence>
<feature type="active site" description="Charge relay system" evidence="6 7">
    <location>
        <position position="155"/>
    </location>
</feature>
<dbReference type="Pfam" id="PF00082">
    <property type="entry name" value="Peptidase_S8"/>
    <property type="match status" value="1"/>
</dbReference>
<dbReference type="GO" id="GO:0016020">
    <property type="term" value="C:membrane"/>
    <property type="evidence" value="ECO:0007669"/>
    <property type="project" value="InterPro"/>
</dbReference>
<dbReference type="InterPro" id="IPR023828">
    <property type="entry name" value="Peptidase_S8_Ser-AS"/>
</dbReference>
<dbReference type="PROSITE" id="PS00137">
    <property type="entry name" value="SUBTILASE_HIS"/>
    <property type="match status" value="1"/>
</dbReference>
<dbReference type="OrthoDB" id="10256524at2759"/>
<evidence type="ECO:0000256" key="4">
    <source>
        <dbReference type="ARBA" id="ARBA00022801"/>
    </source>
</evidence>
<proteinExistence type="inferred from homology"/>
<dbReference type="InterPro" id="IPR022398">
    <property type="entry name" value="Peptidase_S8_His-AS"/>
</dbReference>
<dbReference type="GO" id="GO:0004252">
    <property type="term" value="F:serine-type endopeptidase activity"/>
    <property type="evidence" value="ECO:0007669"/>
    <property type="project" value="UniProtKB-UniRule"/>
</dbReference>
<dbReference type="SUPFAM" id="SSF52743">
    <property type="entry name" value="Subtilisin-like"/>
    <property type="match status" value="1"/>
</dbReference>
<dbReference type="InterPro" id="IPR000209">
    <property type="entry name" value="Peptidase_S8/S53_dom"/>
</dbReference>
<dbReference type="InterPro" id="IPR010435">
    <property type="entry name" value="C5a/SBT2-like_Fn3"/>
</dbReference>
<dbReference type="PANTHER" id="PTHR43399">
    <property type="entry name" value="SUBTILISIN-RELATED"/>
    <property type="match status" value="1"/>
</dbReference>
<evidence type="ECO:0000259" key="10">
    <source>
        <dbReference type="Pfam" id="PF00082"/>
    </source>
</evidence>
<feature type="signal peptide" evidence="9">
    <location>
        <begin position="1"/>
        <end position="18"/>
    </location>
</feature>
<sequence length="930" mass="100807">MQITRSIAALGLLGFSLAASSPSYSRLSDLSRKPETPAGSDNSFIVEIGKDVDFESAIKEIESQGGVKVLKKIKSSIFSGVAIETYHQNTDSLEQSPSVVQAWRSHRIKLLPNMDVTQFSDGIEAHNYSVHGMTGVDKVHAAGILGKGAKVAVVDTGVDYNHPALGGGFGPGYKIAGGWDFVGDESWPNGDKTPDGDPMDRMGHGTHVTGIIAGKNDWYTGVAPEAEILSYKVFNLEDYTDEITLIEAFLKAFEDGADIITCSVGEDNGWANGAWATLASRLVDEGVVVTIAAGNSGEQGPFRASSGSNGRNVLSVASADPSTLIAIPIVAAFASSEGAETTRIAYRPGSYVFPPSLKSLPVYPISLNASVEDDACLPLPEDTPDLSGMVALVRISEHCYEYDQVANVYPFNPAGVMFYVNEKEGYFDPSSWEVIPTGMISSEAGAAIVETIAGGGNVTLDFTEIDGYVNMPYSGGGIPSFFTSWGATFELELKPDVAAPGAAITSTWPTWMGSWATLGGTSMATPYVAGVAALYISQHGGRAVHGKGFAKMLHARIASSGASLPWPGNTADGGEHLAPTAQVGTGLIDARKVLSYTTQLSFERFELNDTHHFSRYHGVDITNNGDKDVVYTFSVQDAGAFDAFETGPEPWLPVMNWLQGLFMYKMKPEVRFPAGTFRVKPGQTRKAEFIFKIPELPEGHKGADMPIVSGKIIVSGSNGEQLSVPYLGMVGDLKRDMRDSHVFWKALEYPRIITGSVGEIPDVWKKPYWSFDLTSPSQDYPELHAAFVFGSSQLRWDIYEPGWRERDWQYPPVVGENGYIGSVAYWRRSGQGVDVRPGDNEDVLPMPDHGLNRQFLHAYVWLGKLANGTDIAPGNYTYVHHIPRTPCWRMITDLPRMRVAALLPFGNPHASDNWDKANLPEVMILPKKAQ</sequence>
<dbReference type="EMBL" id="JAGPNK010000003">
    <property type="protein sequence ID" value="KAH7324633.1"/>
    <property type="molecule type" value="Genomic_DNA"/>
</dbReference>
<dbReference type="InterPro" id="IPR015500">
    <property type="entry name" value="Peptidase_S8_subtilisin-rel"/>
</dbReference>
<keyword evidence="2 7" id="KW-0645">Protease</keyword>
<feature type="active site" description="Charge relay system" evidence="6 7">
    <location>
        <position position="522"/>
    </location>
</feature>
<accession>A0A8K0WV26</accession>
<comment type="similarity">
    <text evidence="1 7 8">Belongs to the peptidase S8 family.</text>
</comment>
<dbReference type="InterPro" id="IPR036852">
    <property type="entry name" value="Peptidase_S8/S53_dom_sf"/>
</dbReference>
<evidence type="ECO:0000256" key="3">
    <source>
        <dbReference type="ARBA" id="ARBA00022729"/>
    </source>
</evidence>
<dbReference type="InterPro" id="IPR023827">
    <property type="entry name" value="Peptidase_S8_Asp-AS"/>
</dbReference>
<name>A0A8K0WV26_9HYPO</name>
<evidence type="ECO:0000256" key="7">
    <source>
        <dbReference type="PROSITE-ProRule" id="PRU01240"/>
    </source>
</evidence>
<dbReference type="PROSITE" id="PS51892">
    <property type="entry name" value="SUBTILASE"/>
    <property type="match status" value="1"/>
</dbReference>
<dbReference type="Proteomes" id="UP000813444">
    <property type="component" value="Unassembled WGS sequence"/>
</dbReference>
<keyword evidence="4 7" id="KW-0378">Hydrolase</keyword>
<evidence type="ECO:0000256" key="5">
    <source>
        <dbReference type="ARBA" id="ARBA00022825"/>
    </source>
</evidence>
<evidence type="ECO:0000259" key="11">
    <source>
        <dbReference type="Pfam" id="PF06280"/>
    </source>
</evidence>
<feature type="domain" description="Peptidase S8/S53" evidence="10">
    <location>
        <begin position="146"/>
        <end position="539"/>
    </location>
</feature>
<evidence type="ECO:0000313" key="13">
    <source>
        <dbReference type="Proteomes" id="UP000813444"/>
    </source>
</evidence>
<feature type="active site" description="Charge relay system" evidence="6 7">
    <location>
        <position position="204"/>
    </location>
</feature>
<comment type="caution">
    <text evidence="12">The sequence shown here is derived from an EMBL/GenBank/DDBJ whole genome shotgun (WGS) entry which is preliminary data.</text>
</comment>
<dbReference type="PROSITE" id="PS00136">
    <property type="entry name" value="SUBTILASE_ASP"/>
    <property type="match status" value="1"/>
</dbReference>
<dbReference type="InterPro" id="IPR034187">
    <property type="entry name" value="Peptidases_S8_5"/>
</dbReference>
<reference evidence="12" key="1">
    <citation type="journal article" date="2021" name="Nat. Commun.">
        <title>Genetic determinants of endophytism in the Arabidopsis root mycobiome.</title>
        <authorList>
            <person name="Mesny F."/>
            <person name="Miyauchi S."/>
            <person name="Thiergart T."/>
            <person name="Pickel B."/>
            <person name="Atanasova L."/>
            <person name="Karlsson M."/>
            <person name="Huettel B."/>
            <person name="Barry K.W."/>
            <person name="Haridas S."/>
            <person name="Chen C."/>
            <person name="Bauer D."/>
            <person name="Andreopoulos W."/>
            <person name="Pangilinan J."/>
            <person name="LaButti K."/>
            <person name="Riley R."/>
            <person name="Lipzen A."/>
            <person name="Clum A."/>
            <person name="Drula E."/>
            <person name="Henrissat B."/>
            <person name="Kohler A."/>
            <person name="Grigoriev I.V."/>
            <person name="Martin F.M."/>
            <person name="Hacquard S."/>
        </authorList>
    </citation>
    <scope>NUCLEOTIDE SEQUENCE</scope>
    <source>
        <strain evidence="12">MPI-CAGE-CH-0235</strain>
    </source>
</reference>
<keyword evidence="13" id="KW-1185">Reference proteome</keyword>
<evidence type="ECO:0000256" key="1">
    <source>
        <dbReference type="ARBA" id="ARBA00011073"/>
    </source>
</evidence>
<evidence type="ECO:0000313" key="12">
    <source>
        <dbReference type="EMBL" id="KAH7324633.1"/>
    </source>
</evidence>
<dbReference type="Gene3D" id="3.40.50.200">
    <property type="entry name" value="Peptidase S8/S53 domain"/>
    <property type="match status" value="2"/>
</dbReference>
<dbReference type="InterPro" id="IPR051048">
    <property type="entry name" value="Peptidase_S8/S53_subtilisin"/>
</dbReference>
<dbReference type="AlphaFoldDB" id="A0A8K0WV26"/>
<protein>
    <submittedName>
        <fullName evidence="12">Minor extracellular protease vpr</fullName>
    </submittedName>
</protein>
<evidence type="ECO:0000256" key="9">
    <source>
        <dbReference type="SAM" id="SignalP"/>
    </source>
</evidence>
<dbReference type="CDD" id="cd07489">
    <property type="entry name" value="Peptidases_S8_5"/>
    <property type="match status" value="1"/>
</dbReference>
<keyword evidence="5 7" id="KW-0720">Serine protease</keyword>
<feature type="chain" id="PRO_5035418228" evidence="9">
    <location>
        <begin position="19"/>
        <end position="930"/>
    </location>
</feature>
<keyword evidence="3 9" id="KW-0732">Signal</keyword>
<gene>
    <name evidence="12" type="ORF">B0I35DRAFT_166341</name>
</gene>
<dbReference type="GO" id="GO:0006508">
    <property type="term" value="P:proteolysis"/>
    <property type="evidence" value="ECO:0007669"/>
    <property type="project" value="UniProtKB-KW"/>
</dbReference>
<evidence type="ECO:0000256" key="8">
    <source>
        <dbReference type="RuleBase" id="RU003355"/>
    </source>
</evidence>
<organism evidence="12 13">
    <name type="scientific">Stachybotrys elegans</name>
    <dbReference type="NCBI Taxonomy" id="80388"/>
    <lineage>
        <taxon>Eukaryota</taxon>
        <taxon>Fungi</taxon>
        <taxon>Dikarya</taxon>
        <taxon>Ascomycota</taxon>
        <taxon>Pezizomycotina</taxon>
        <taxon>Sordariomycetes</taxon>
        <taxon>Hypocreomycetidae</taxon>
        <taxon>Hypocreales</taxon>
        <taxon>Stachybotryaceae</taxon>
        <taxon>Stachybotrys</taxon>
    </lineage>
</organism>
<dbReference type="PROSITE" id="PS00138">
    <property type="entry name" value="SUBTILASE_SER"/>
    <property type="match status" value="1"/>
</dbReference>
<evidence type="ECO:0000256" key="2">
    <source>
        <dbReference type="ARBA" id="ARBA00022670"/>
    </source>
</evidence>
<dbReference type="PRINTS" id="PR00723">
    <property type="entry name" value="SUBTILISIN"/>
</dbReference>
<feature type="domain" description="C5a peptidase/Subtilisin-like protease SBT2-like Fn3-like" evidence="11">
    <location>
        <begin position="606"/>
        <end position="727"/>
    </location>
</feature>
<dbReference type="PANTHER" id="PTHR43399:SF4">
    <property type="entry name" value="CELL WALL-ASSOCIATED PROTEASE"/>
    <property type="match status" value="1"/>
</dbReference>